<sequence length="198" mass="21295">MRKMSGLTALLVAMLLIASCGKGTEPALPGNGADTNTPAAGQNGEPETKPESVTVKYYVSDEEMNSLIEKQTTIEPAGPGDVYRLAIEALKQEDEAAGEFSLWKNAIFRQVELDGGVLTVDISLPGEARLGSMGESLALEAITRSAFQFDEVEALEILVDGEQAESLMGHEELPHPIERGAYPDDLNFRTAQAMQDEP</sequence>
<name>L0EE17_THECK</name>
<dbReference type="OrthoDB" id="1954033at2"/>
<dbReference type="Proteomes" id="UP000010795">
    <property type="component" value="Chromosome"/>
</dbReference>
<dbReference type="InterPro" id="IPR019606">
    <property type="entry name" value="GerMN"/>
</dbReference>
<dbReference type="eggNOG" id="COG5401">
    <property type="taxonomic scope" value="Bacteria"/>
</dbReference>
<dbReference type="AlphaFoldDB" id="L0EE17"/>
<evidence type="ECO:0000256" key="2">
    <source>
        <dbReference type="SAM" id="SignalP"/>
    </source>
</evidence>
<gene>
    <name evidence="4" type="ordered locus">Theco_1790</name>
</gene>
<feature type="compositionally biased region" description="Polar residues" evidence="1">
    <location>
        <begin position="189"/>
        <end position="198"/>
    </location>
</feature>
<proteinExistence type="predicted"/>
<evidence type="ECO:0000256" key="1">
    <source>
        <dbReference type="SAM" id="MobiDB-lite"/>
    </source>
</evidence>
<keyword evidence="2" id="KW-0732">Signal</keyword>
<dbReference type="EMBL" id="CP003255">
    <property type="protein sequence ID" value="AGA57921.1"/>
    <property type="molecule type" value="Genomic_DNA"/>
</dbReference>
<feature type="region of interest" description="Disordered" evidence="1">
    <location>
        <begin position="27"/>
        <end position="51"/>
    </location>
</feature>
<dbReference type="HOGENOM" id="CLU_080926_1_0_9"/>
<evidence type="ECO:0000259" key="3">
    <source>
        <dbReference type="Pfam" id="PF10646"/>
    </source>
</evidence>
<evidence type="ECO:0000313" key="4">
    <source>
        <dbReference type="EMBL" id="AGA57921.1"/>
    </source>
</evidence>
<dbReference type="PROSITE" id="PS51257">
    <property type="entry name" value="PROKAR_LIPOPROTEIN"/>
    <property type="match status" value="1"/>
</dbReference>
<reference evidence="5" key="1">
    <citation type="submission" date="2012-01" db="EMBL/GenBank/DDBJ databases">
        <title>Complete sequence of chromosome of Thermobacillus composti KWC4.</title>
        <authorList>
            <person name="Lucas S."/>
            <person name="Han J."/>
            <person name="Lapidus A."/>
            <person name="Cheng J.-F."/>
            <person name="Goodwin L."/>
            <person name="Pitluck S."/>
            <person name="Peters L."/>
            <person name="Ovchinnikova G."/>
            <person name="Teshima H."/>
            <person name="Detter J.C."/>
            <person name="Han C."/>
            <person name="Tapia R."/>
            <person name="Land M."/>
            <person name="Hauser L."/>
            <person name="Kyrpides N."/>
            <person name="Ivanova N."/>
            <person name="Pagani I."/>
            <person name="Anderson I."/>
            <person name="Woyke T."/>
        </authorList>
    </citation>
    <scope>NUCLEOTIDE SEQUENCE [LARGE SCALE GENOMIC DNA]</scope>
    <source>
        <strain evidence="5">DSM 18247 / JCM 13945 / KWC4</strain>
    </source>
</reference>
<keyword evidence="5" id="KW-1185">Reference proteome</keyword>
<accession>L0EE17</accession>
<dbReference type="Pfam" id="PF10646">
    <property type="entry name" value="Germane"/>
    <property type="match status" value="1"/>
</dbReference>
<organism evidence="4 5">
    <name type="scientific">Thermobacillus composti (strain DSM 18247 / JCM 13945 / KWC4)</name>
    <dbReference type="NCBI Taxonomy" id="717605"/>
    <lineage>
        <taxon>Bacteria</taxon>
        <taxon>Bacillati</taxon>
        <taxon>Bacillota</taxon>
        <taxon>Bacilli</taxon>
        <taxon>Bacillales</taxon>
        <taxon>Paenibacillaceae</taxon>
        <taxon>Thermobacillus</taxon>
    </lineage>
</organism>
<dbReference type="KEGG" id="tco:Theco_1790"/>
<feature type="chain" id="PRO_5038696688" evidence="2">
    <location>
        <begin position="19"/>
        <end position="198"/>
    </location>
</feature>
<dbReference type="STRING" id="717605.Theco_1790"/>
<evidence type="ECO:0000313" key="5">
    <source>
        <dbReference type="Proteomes" id="UP000010795"/>
    </source>
</evidence>
<feature type="domain" description="GerMN" evidence="3">
    <location>
        <begin position="57"/>
        <end position="164"/>
    </location>
</feature>
<feature type="signal peptide" evidence="2">
    <location>
        <begin position="1"/>
        <end position="18"/>
    </location>
</feature>
<feature type="region of interest" description="Disordered" evidence="1">
    <location>
        <begin position="175"/>
        <end position="198"/>
    </location>
</feature>
<protein>
    <submittedName>
        <fullName evidence="4">Sporulation/spore germination protein</fullName>
    </submittedName>
</protein>